<dbReference type="PANTHER" id="PTHR43519">
    <property type="entry name" value="ATP-DEPENDENT RNA HELICASE HRPB"/>
    <property type="match status" value="1"/>
</dbReference>
<accession>A0A1W1CM84</accession>
<dbReference type="GO" id="GO:0016787">
    <property type="term" value="F:hydrolase activity"/>
    <property type="evidence" value="ECO:0007669"/>
    <property type="project" value="UniProtKB-KW"/>
</dbReference>
<evidence type="ECO:0000259" key="5">
    <source>
        <dbReference type="PROSITE" id="PS51192"/>
    </source>
</evidence>
<feature type="domain" description="Helicase C-terminal" evidence="6">
    <location>
        <begin position="207"/>
        <end position="370"/>
    </location>
</feature>
<keyword evidence="3 7" id="KW-0347">Helicase</keyword>
<dbReference type="Pfam" id="PF00270">
    <property type="entry name" value="DEAD"/>
    <property type="match status" value="1"/>
</dbReference>
<dbReference type="GO" id="GO:0004386">
    <property type="term" value="F:helicase activity"/>
    <property type="evidence" value="ECO:0007669"/>
    <property type="project" value="UniProtKB-KW"/>
</dbReference>
<dbReference type="InterPro" id="IPR007502">
    <property type="entry name" value="Helicase-assoc_dom"/>
</dbReference>
<gene>
    <name evidence="7" type="ORF">MNB_SV-3-1168</name>
</gene>
<dbReference type="EMBL" id="FPHI01000030">
    <property type="protein sequence ID" value="SFV66817.1"/>
    <property type="molecule type" value="Genomic_DNA"/>
</dbReference>
<evidence type="ECO:0000259" key="6">
    <source>
        <dbReference type="PROSITE" id="PS51194"/>
    </source>
</evidence>
<dbReference type="InterPro" id="IPR027417">
    <property type="entry name" value="P-loop_NTPase"/>
</dbReference>
<dbReference type="GO" id="GO:0003676">
    <property type="term" value="F:nucleic acid binding"/>
    <property type="evidence" value="ECO:0007669"/>
    <property type="project" value="InterPro"/>
</dbReference>
<dbReference type="InterPro" id="IPR011545">
    <property type="entry name" value="DEAD/DEAH_box_helicase_dom"/>
</dbReference>
<evidence type="ECO:0000256" key="4">
    <source>
        <dbReference type="ARBA" id="ARBA00022840"/>
    </source>
</evidence>
<keyword evidence="1" id="KW-0547">Nucleotide-binding</keyword>
<dbReference type="FunFam" id="3.40.50.300:FF:002125">
    <property type="entry name" value="ATP-dependent helicase HrpB"/>
    <property type="match status" value="1"/>
</dbReference>
<evidence type="ECO:0000256" key="2">
    <source>
        <dbReference type="ARBA" id="ARBA00022801"/>
    </source>
</evidence>
<dbReference type="PROSITE" id="PS51192">
    <property type="entry name" value="HELICASE_ATP_BIND_1"/>
    <property type="match status" value="1"/>
</dbReference>
<dbReference type="AlphaFoldDB" id="A0A1W1CM84"/>
<evidence type="ECO:0000256" key="3">
    <source>
        <dbReference type="ARBA" id="ARBA00022806"/>
    </source>
</evidence>
<dbReference type="InterPro" id="IPR010225">
    <property type="entry name" value="HrpB"/>
</dbReference>
<dbReference type="PROSITE" id="PS51194">
    <property type="entry name" value="HELICASE_CTER"/>
    <property type="match status" value="1"/>
</dbReference>
<dbReference type="Gene3D" id="1.20.120.1080">
    <property type="match status" value="1"/>
</dbReference>
<dbReference type="SMART" id="SM00490">
    <property type="entry name" value="HELICc"/>
    <property type="match status" value="1"/>
</dbReference>
<dbReference type="SMART" id="SM00487">
    <property type="entry name" value="DEXDc"/>
    <property type="match status" value="1"/>
</dbReference>
<organism evidence="7">
    <name type="scientific">hydrothermal vent metagenome</name>
    <dbReference type="NCBI Taxonomy" id="652676"/>
    <lineage>
        <taxon>unclassified sequences</taxon>
        <taxon>metagenomes</taxon>
        <taxon>ecological metagenomes</taxon>
    </lineage>
</organism>
<dbReference type="GO" id="GO:0005524">
    <property type="term" value="F:ATP binding"/>
    <property type="evidence" value="ECO:0007669"/>
    <property type="project" value="UniProtKB-KW"/>
</dbReference>
<proteinExistence type="predicted"/>
<dbReference type="InterPro" id="IPR001650">
    <property type="entry name" value="Helicase_C-like"/>
</dbReference>
<dbReference type="NCBIfam" id="TIGR01970">
    <property type="entry name" value="DEAH_box_HrpB"/>
    <property type="match status" value="1"/>
</dbReference>
<name>A0A1W1CM84_9ZZZZ</name>
<dbReference type="InterPro" id="IPR014001">
    <property type="entry name" value="Helicase_ATP-bd"/>
</dbReference>
<dbReference type="SUPFAM" id="SSF52540">
    <property type="entry name" value="P-loop containing nucleoside triphosphate hydrolases"/>
    <property type="match status" value="1"/>
</dbReference>
<feature type="domain" description="Helicase ATP-binding" evidence="5">
    <location>
        <begin position="14"/>
        <end position="178"/>
    </location>
</feature>
<dbReference type="InterPro" id="IPR013689">
    <property type="entry name" value="RNA_helicase_ATP-dep_HrpB_C"/>
</dbReference>
<dbReference type="SMART" id="SM00847">
    <property type="entry name" value="HA2"/>
    <property type="match status" value="1"/>
</dbReference>
<dbReference type="Pfam" id="PF08482">
    <property type="entry name" value="HrpB_C"/>
    <property type="match status" value="1"/>
</dbReference>
<dbReference type="PANTHER" id="PTHR43519:SF1">
    <property type="entry name" value="ATP-DEPENDENT RNA HELICASE HRPB"/>
    <property type="match status" value="1"/>
</dbReference>
<sequence>MNTLPITQVLPEVKTTLQSHNTVVLQAPPGAGKTTALPLALLDEPWLVGKQIIMLEPRRLAVRASATRMAEMLGEKVGERIGYQVKMDSVQSKKTKILIVTEGILTRKLQNDPSLENVALIIFDEYHERSLHADLSLALALESQSVLREDLKILIMSATLNTEAISSMLDAPIIQSEGRAYPVERFYLDPTTAQPSKKELPFYVARRVAKLLREEEGNILVFLPGVREIKAVEKLLLEEKYKDIYISTLYGNLSKEAQDRAIKAPPSGKRKVVLSTNIAQTSLTIEGIKIVVDSGLQNVSMFNPFSGMNTLERHFISQDAATQRAGRAGRLSSGKAYHLWHKSKILLEHDTPEILQADLTQLSLELALWGNDDIHSLTWLDSPSSTAITHAKALLVQLGAIDHKGIITSHGRAMSKFGLHPRLSHMMLKAKALELSYEASLLATLLTEKDIFTSQYRSVDVRERVEVLHRVANKQNVGMQGVNIKQCHYLLANAKRIEPKQKAALNTECLGILLAYAYPERIAKQRHANTSTYLLSSGKGAKLQAEDTLNQERFLVIADLDAKATHASIYKAIALTQTQIESHLTEQIQEEEELDWNEEEQRVEVRLVKRLGSIVLSEKPVKSTDNEEVTDLLLEELENLGLETLGWSKEALTLRDRVNFLNHHSVAFPNFSESYLLENMQVWLAPYIQGINSIRGLKGLNLHNILLGQLSYEQTQKLDTLAPAKLKVASGSNIPIDYSNPTQPILAVRLQEMFGTSDTPTVLGGKVKLMLHLLSPASRPMQVTQDLASFWANTYNEVKKELQGKYKKHYWPDDPLEAQATSRTKKRI</sequence>
<dbReference type="CDD" id="cd17990">
    <property type="entry name" value="DEXHc_HrpB"/>
    <property type="match status" value="1"/>
</dbReference>
<keyword evidence="2" id="KW-0378">Hydrolase</keyword>
<dbReference type="Gene3D" id="3.40.50.300">
    <property type="entry name" value="P-loop containing nucleotide triphosphate hydrolases"/>
    <property type="match status" value="2"/>
</dbReference>
<dbReference type="CDD" id="cd18791">
    <property type="entry name" value="SF2_C_RHA"/>
    <property type="match status" value="1"/>
</dbReference>
<reference evidence="7" key="1">
    <citation type="submission" date="2016-10" db="EMBL/GenBank/DDBJ databases">
        <authorList>
            <person name="de Groot N.N."/>
        </authorList>
    </citation>
    <scope>NUCLEOTIDE SEQUENCE</scope>
</reference>
<protein>
    <submittedName>
        <fullName evidence="7">ATP-dependent helicase HrpB</fullName>
    </submittedName>
</protein>
<dbReference type="PIRSF" id="PIRSF005496">
    <property type="entry name" value="ATP_hel_hrpB"/>
    <property type="match status" value="1"/>
</dbReference>
<dbReference type="Pfam" id="PF00271">
    <property type="entry name" value="Helicase_C"/>
    <property type="match status" value="1"/>
</dbReference>
<evidence type="ECO:0000256" key="1">
    <source>
        <dbReference type="ARBA" id="ARBA00022741"/>
    </source>
</evidence>
<dbReference type="InterPro" id="IPR049614">
    <property type="entry name" value="HrpB_DEXH"/>
</dbReference>
<evidence type="ECO:0000313" key="7">
    <source>
        <dbReference type="EMBL" id="SFV66817.1"/>
    </source>
</evidence>
<keyword evidence="4" id="KW-0067">ATP-binding</keyword>